<dbReference type="AlphaFoldDB" id="A0A1H2QLR4"/>
<evidence type="ECO:0000259" key="1">
    <source>
        <dbReference type="Pfam" id="PF13472"/>
    </source>
</evidence>
<evidence type="ECO:0000313" key="3">
    <source>
        <dbReference type="Proteomes" id="UP000199529"/>
    </source>
</evidence>
<name>A0A1H2QLR4_9PSEU</name>
<dbReference type="STRING" id="418495.SAMN05216215_1001125"/>
<proteinExistence type="predicted"/>
<dbReference type="InterPro" id="IPR036514">
    <property type="entry name" value="SGNH_hydro_sf"/>
</dbReference>
<dbReference type="Pfam" id="PF13472">
    <property type="entry name" value="Lipase_GDSL_2"/>
    <property type="match status" value="1"/>
</dbReference>
<accession>A0A1H2QLR4</accession>
<dbReference type="GO" id="GO:0016787">
    <property type="term" value="F:hydrolase activity"/>
    <property type="evidence" value="ECO:0007669"/>
    <property type="project" value="UniProtKB-KW"/>
</dbReference>
<keyword evidence="3" id="KW-1185">Reference proteome</keyword>
<dbReference type="Proteomes" id="UP000199529">
    <property type="component" value="Unassembled WGS sequence"/>
</dbReference>
<dbReference type="InterPro" id="IPR013830">
    <property type="entry name" value="SGNH_hydro"/>
</dbReference>
<dbReference type="Gene3D" id="3.40.50.1110">
    <property type="entry name" value="SGNH hydrolase"/>
    <property type="match status" value="1"/>
</dbReference>
<organism evidence="2 3">
    <name type="scientific">Saccharopolyspora shandongensis</name>
    <dbReference type="NCBI Taxonomy" id="418495"/>
    <lineage>
        <taxon>Bacteria</taxon>
        <taxon>Bacillati</taxon>
        <taxon>Actinomycetota</taxon>
        <taxon>Actinomycetes</taxon>
        <taxon>Pseudonocardiales</taxon>
        <taxon>Pseudonocardiaceae</taxon>
        <taxon>Saccharopolyspora</taxon>
    </lineage>
</organism>
<evidence type="ECO:0000313" key="2">
    <source>
        <dbReference type="EMBL" id="SDW07369.1"/>
    </source>
</evidence>
<dbReference type="EMBL" id="FNOK01000001">
    <property type="protein sequence ID" value="SDW07369.1"/>
    <property type="molecule type" value="Genomic_DNA"/>
</dbReference>
<gene>
    <name evidence="2" type="ORF">SAMN05216215_1001125</name>
</gene>
<feature type="domain" description="SGNH hydrolase-type esterase" evidence="1">
    <location>
        <begin position="46"/>
        <end position="318"/>
    </location>
</feature>
<protein>
    <submittedName>
        <fullName evidence="2">GDSL-like Lipase/Acylhydrolase family protein</fullName>
    </submittedName>
</protein>
<dbReference type="RefSeq" id="WP_093260065.1">
    <property type="nucleotide sequence ID" value="NZ_FNOK01000001.1"/>
</dbReference>
<reference evidence="3" key="1">
    <citation type="submission" date="2016-10" db="EMBL/GenBank/DDBJ databases">
        <authorList>
            <person name="Varghese N."/>
            <person name="Submissions S."/>
        </authorList>
    </citation>
    <scope>NUCLEOTIDE SEQUENCE [LARGE SCALE GENOMIC DNA]</scope>
    <source>
        <strain evidence="3">CGMCC 4.3530</strain>
    </source>
</reference>
<keyword evidence="2" id="KW-0378">Hydrolase</keyword>
<sequence length="359" mass="38360">MRAHKSKTTILLLASMVLALAVLISDQYLPGLPLQPKQLPAAVVTLGDSTLSGEGGGRYEAGTNGEQDNWCHRSAAAPINQLRLPPEVTRINLACSGARTDLIGANPEPGHAEGSQSRRLAELAQQYRITDVVVQIGANDDPGFTDVVNQCVEAWVRQTPEGCAASLRTAWPQRVERMKPKVLGALNDIRAAMDSAGYTPSSYSLIVQSYASPVGPGVKPELQDLSGCPFLTGDLEWIRSTGVPQLSAGLQDVARQANARFLDLSRAGIGHEACTGNPRTADGEWFTRLTVDWASLQDEQRAAHAMQESFHANAAGHAQLGRCLGEFMVTEDPKALCLPDEQGNLHAVPEHAAAAQAHP</sequence>
<dbReference type="OrthoDB" id="3498399at2"/>
<dbReference type="SUPFAM" id="SSF52266">
    <property type="entry name" value="SGNH hydrolase"/>
    <property type="match status" value="1"/>
</dbReference>